<feature type="non-terminal residue" evidence="1">
    <location>
        <position position="1"/>
    </location>
</feature>
<reference evidence="1" key="1">
    <citation type="submission" date="2021-06" db="EMBL/GenBank/DDBJ databases">
        <authorList>
            <person name="Kallberg Y."/>
            <person name="Tangrot J."/>
            <person name="Rosling A."/>
        </authorList>
    </citation>
    <scope>NUCLEOTIDE SEQUENCE</scope>
    <source>
        <strain evidence="1">28 12/20/2015</strain>
    </source>
</reference>
<comment type="caution">
    <text evidence="1">The sequence shown here is derived from an EMBL/GenBank/DDBJ whole genome shotgun (WGS) entry which is preliminary data.</text>
</comment>
<dbReference type="EMBL" id="CAJVPW010001325">
    <property type="protein sequence ID" value="CAG8481105.1"/>
    <property type="molecule type" value="Genomic_DNA"/>
</dbReference>
<proteinExistence type="predicted"/>
<name>A0ACA9KLW3_9GLOM</name>
<evidence type="ECO:0000313" key="2">
    <source>
        <dbReference type="Proteomes" id="UP000789366"/>
    </source>
</evidence>
<accession>A0ACA9KLW3</accession>
<gene>
    <name evidence="1" type="ORF">SPELUC_LOCUS2132</name>
</gene>
<protein>
    <submittedName>
        <fullName evidence="1">17731_t:CDS:1</fullName>
    </submittedName>
</protein>
<keyword evidence="2" id="KW-1185">Reference proteome</keyword>
<evidence type="ECO:0000313" key="1">
    <source>
        <dbReference type="EMBL" id="CAG8481105.1"/>
    </source>
</evidence>
<organism evidence="1 2">
    <name type="scientific">Cetraspora pellucida</name>
    <dbReference type="NCBI Taxonomy" id="1433469"/>
    <lineage>
        <taxon>Eukaryota</taxon>
        <taxon>Fungi</taxon>
        <taxon>Fungi incertae sedis</taxon>
        <taxon>Mucoromycota</taxon>
        <taxon>Glomeromycotina</taxon>
        <taxon>Glomeromycetes</taxon>
        <taxon>Diversisporales</taxon>
        <taxon>Gigasporaceae</taxon>
        <taxon>Cetraspora</taxon>
    </lineage>
</organism>
<sequence>VSSLHHLSDWLQKPFQHPLTRKSDLGLLQKIRDRELNLVPYGQLGGLFVEVALIAFAEPNWQFGLLNYASGLDSVGAGEVVDFAC</sequence>
<dbReference type="Proteomes" id="UP000789366">
    <property type="component" value="Unassembled WGS sequence"/>
</dbReference>